<dbReference type="InParanoid" id="A0A2R6Q7X3"/>
<evidence type="ECO:0000313" key="7">
    <source>
        <dbReference type="Proteomes" id="UP000241394"/>
    </source>
</evidence>
<dbReference type="PANTHER" id="PTHR45752">
    <property type="entry name" value="LEUCINE-RICH REPEAT-CONTAINING"/>
    <property type="match status" value="1"/>
</dbReference>
<dbReference type="InterPro" id="IPR057135">
    <property type="entry name" value="At4g27190-like_LRR"/>
</dbReference>
<evidence type="ECO:0000259" key="5">
    <source>
        <dbReference type="Pfam" id="PF23247"/>
    </source>
</evidence>
<dbReference type="InterPro" id="IPR002182">
    <property type="entry name" value="NB-ARC"/>
</dbReference>
<comment type="caution">
    <text evidence="6">The sequence shown here is derived from an EMBL/GenBank/DDBJ whole genome shotgun (WGS) entry which is preliminary data.</text>
</comment>
<gene>
    <name evidence="6" type="ORF">CEY00_Acc19856</name>
</gene>
<dbReference type="EMBL" id="NKQK01000018">
    <property type="protein sequence ID" value="PSS04019.1"/>
    <property type="molecule type" value="Genomic_DNA"/>
</dbReference>
<dbReference type="InterPro" id="IPR003591">
    <property type="entry name" value="Leu-rich_rpt_typical-subtyp"/>
</dbReference>
<dbReference type="FunCoup" id="A0A2R6Q7X3">
    <property type="interactions" value="113"/>
</dbReference>
<dbReference type="PRINTS" id="PR00364">
    <property type="entry name" value="DISEASERSIST"/>
</dbReference>
<evidence type="ECO:0000256" key="1">
    <source>
        <dbReference type="ARBA" id="ARBA00022614"/>
    </source>
</evidence>
<sequence length="1240" mass="140371">MSAMSLSTAEEDRIVDLLRDKKSSTTIVLVGKPGSGKTRLAKKLSGRANFDFVLWVCLNRKYDLPALCKIISHQLFLHSTAKELELDDNVDIEEVQEEENLEKLEEKISKALEGKSFILLLDDEGNKMKAGEIKGLLPRTLQDSHKVLITSVNNDDGHKQSQSKEVIEVHPLSEEEALSLLKQRAGSEAFEVPGMEPLVKTFVARIQRLPAAIVIMAKALAFFCKLNSGVQTLERALKEAFDGENRNVIQLLCSAHEMLPSSILVDCAWRGGHYFRDCGSVHYNELIAYWILEGYLGSIDCVEKAYEKGHRILMELIDCGLLKKVEADCVILERSVEADYILTERAKLNLDSCNRWGFDGIASLGLADLFEDGKRGGFGRITQADGIIRTPCKGEKEKKLSTLLLDGNHLCQKFLNKFNEPNHKLRVLAIFNPTFESPPLAFSFMEELNMLVLRGCDFLVKTDYIREFAKLTVLEISGACSLIKLPDDIFKKMNQLQSLNLSSLQIQSLPTSFYDLTELQRLLITDCPNLVKLKMLKKCDKLVVFNLSGSTSLKEFPYKNLRAMKKLRMLDLSNTKITILPIFGEIQQLTHILLRDCCAERLPSIVKLTCLQVLDLSGAKEFVEIQDPSLKANTNLEILDLSGTNVVQIPSNIEDSLSAESKEKFFEHLGKLQILNISKTTIKTLPSLSNLSELRQLLLSCCSSLVTLPDLNNLVKLEVLDLSGCSDLKKIEPESFDRMTCLQRLILSETEIKSLPDLSKLCKLRLLLLNKCTKLKEFPQLESLTKLEELNLCSVPCLGESADFLKNMVQLQILDLSETHIKLLPSMSKLNNLTKLFLRGCKHLVAVEDLDALTKLGVLDLSGTALTHLPSLSNLTNLRHLLLRDCPNLEKFSCPEMLDLSGPVIKELPYDISTLTHLEQLELPNMMNIEGADREMINCLEEEVNLNQWHISSLPEMLTDSQRPFISMSSSKFFQLLEENDSLWDKSFKRFRFSVQPVDQQNKKGGVPCYRDEFDFRHIYFQARCFSYFKEEKRTLEICGFHHLPTGIERVLSHAECLYLLDNAFIKDLHDLDAKNIDLIKGCWIERCQNMESVFHANEVDGVTELGREIEILWLSNVLKLTTIYSGNVQHTGFQNLKCMYLDCCPEIKSVSSLAQLPKNLEVLQIKFCDKLKALFDGSAQCTLQKLHTLHLLELPNLESIGCMMPSLQNRPIIKGCPKLQRHEVEKHCGDRWQGILLED</sequence>
<dbReference type="Pfam" id="PF00931">
    <property type="entry name" value="NB-ARC"/>
    <property type="match status" value="1"/>
</dbReference>
<keyword evidence="1" id="KW-0433">Leucine-rich repeat</keyword>
<dbReference type="InterPro" id="IPR032675">
    <property type="entry name" value="LRR_dom_sf"/>
</dbReference>
<evidence type="ECO:0000256" key="2">
    <source>
        <dbReference type="ARBA" id="ARBA00022737"/>
    </source>
</evidence>
<evidence type="ECO:0000256" key="3">
    <source>
        <dbReference type="SAM" id="Coils"/>
    </source>
</evidence>
<evidence type="ECO:0000259" key="4">
    <source>
        <dbReference type="Pfam" id="PF00931"/>
    </source>
</evidence>
<reference evidence="7" key="2">
    <citation type="journal article" date="2018" name="BMC Genomics">
        <title>A manually annotated Actinidia chinensis var. chinensis (kiwifruit) genome highlights the challenges associated with draft genomes and gene prediction in plants.</title>
        <authorList>
            <person name="Pilkington S.M."/>
            <person name="Crowhurst R."/>
            <person name="Hilario E."/>
            <person name="Nardozza S."/>
            <person name="Fraser L."/>
            <person name="Peng Y."/>
            <person name="Gunaseelan K."/>
            <person name="Simpson R."/>
            <person name="Tahir J."/>
            <person name="Deroles S.C."/>
            <person name="Templeton K."/>
            <person name="Luo Z."/>
            <person name="Davy M."/>
            <person name="Cheng C."/>
            <person name="McNeilage M."/>
            <person name="Scaglione D."/>
            <person name="Liu Y."/>
            <person name="Zhang Q."/>
            <person name="Datson P."/>
            <person name="De Silva N."/>
            <person name="Gardiner S.E."/>
            <person name="Bassett H."/>
            <person name="Chagne D."/>
            <person name="McCallum J."/>
            <person name="Dzierzon H."/>
            <person name="Deng C."/>
            <person name="Wang Y.Y."/>
            <person name="Barron L."/>
            <person name="Manako K."/>
            <person name="Bowen J."/>
            <person name="Foster T.M."/>
            <person name="Erridge Z.A."/>
            <person name="Tiffin H."/>
            <person name="Waite C.N."/>
            <person name="Davies K.M."/>
            <person name="Grierson E.P."/>
            <person name="Laing W.A."/>
            <person name="Kirk R."/>
            <person name="Chen X."/>
            <person name="Wood M."/>
            <person name="Montefiori M."/>
            <person name="Brummell D.A."/>
            <person name="Schwinn K.E."/>
            <person name="Catanach A."/>
            <person name="Fullerton C."/>
            <person name="Li D."/>
            <person name="Meiyalaghan S."/>
            <person name="Nieuwenhuizen N."/>
            <person name="Read N."/>
            <person name="Prakash R."/>
            <person name="Hunter D."/>
            <person name="Zhang H."/>
            <person name="McKenzie M."/>
            <person name="Knabel M."/>
            <person name="Harris A."/>
            <person name="Allan A.C."/>
            <person name="Gleave A."/>
            <person name="Chen A."/>
            <person name="Janssen B.J."/>
            <person name="Plunkett B."/>
            <person name="Ampomah-Dwamena C."/>
            <person name="Voogd C."/>
            <person name="Leif D."/>
            <person name="Lafferty D."/>
            <person name="Souleyre E.J.F."/>
            <person name="Varkonyi-Gasic E."/>
            <person name="Gambi F."/>
            <person name="Hanley J."/>
            <person name="Yao J.L."/>
            <person name="Cheung J."/>
            <person name="David K.M."/>
            <person name="Warren B."/>
            <person name="Marsh K."/>
            <person name="Snowden K.C."/>
            <person name="Lin-Wang K."/>
            <person name="Brian L."/>
            <person name="Martinez-Sanchez M."/>
            <person name="Wang M."/>
            <person name="Ileperuma N."/>
            <person name="Macnee N."/>
            <person name="Campin R."/>
            <person name="McAtee P."/>
            <person name="Drummond R.S.M."/>
            <person name="Espley R.V."/>
            <person name="Ireland H.S."/>
            <person name="Wu R."/>
            <person name="Atkinson R.G."/>
            <person name="Karunairetnam S."/>
            <person name="Bulley S."/>
            <person name="Chunkath S."/>
            <person name="Hanley Z."/>
            <person name="Storey R."/>
            <person name="Thrimawithana A.H."/>
            <person name="Thomson S."/>
            <person name="David C."/>
            <person name="Testolin R."/>
            <person name="Huang H."/>
            <person name="Hellens R.P."/>
            <person name="Schaffer R.J."/>
        </authorList>
    </citation>
    <scope>NUCLEOTIDE SEQUENCE [LARGE SCALE GENOMIC DNA]</scope>
    <source>
        <strain evidence="7">cv. Red5</strain>
    </source>
</reference>
<keyword evidence="7" id="KW-1185">Reference proteome</keyword>
<reference evidence="6 7" key="1">
    <citation type="submission" date="2017-07" db="EMBL/GenBank/DDBJ databases">
        <title>An improved, manually edited Actinidia chinensis var. chinensis (kiwifruit) genome highlights the challenges associated with draft genomes and gene prediction in plants.</title>
        <authorList>
            <person name="Pilkington S."/>
            <person name="Crowhurst R."/>
            <person name="Hilario E."/>
            <person name="Nardozza S."/>
            <person name="Fraser L."/>
            <person name="Peng Y."/>
            <person name="Gunaseelan K."/>
            <person name="Simpson R."/>
            <person name="Tahir J."/>
            <person name="Deroles S."/>
            <person name="Templeton K."/>
            <person name="Luo Z."/>
            <person name="Davy M."/>
            <person name="Cheng C."/>
            <person name="Mcneilage M."/>
            <person name="Scaglione D."/>
            <person name="Liu Y."/>
            <person name="Zhang Q."/>
            <person name="Datson P."/>
            <person name="De Silva N."/>
            <person name="Gardiner S."/>
            <person name="Bassett H."/>
            <person name="Chagne D."/>
            <person name="Mccallum J."/>
            <person name="Dzierzon H."/>
            <person name="Deng C."/>
            <person name="Wang Y.-Y."/>
            <person name="Barron N."/>
            <person name="Manako K."/>
            <person name="Bowen J."/>
            <person name="Foster T."/>
            <person name="Erridge Z."/>
            <person name="Tiffin H."/>
            <person name="Waite C."/>
            <person name="Davies K."/>
            <person name="Grierson E."/>
            <person name="Laing W."/>
            <person name="Kirk R."/>
            <person name="Chen X."/>
            <person name="Wood M."/>
            <person name="Montefiori M."/>
            <person name="Brummell D."/>
            <person name="Schwinn K."/>
            <person name="Catanach A."/>
            <person name="Fullerton C."/>
            <person name="Li D."/>
            <person name="Meiyalaghan S."/>
            <person name="Nieuwenhuizen N."/>
            <person name="Read N."/>
            <person name="Prakash R."/>
            <person name="Hunter D."/>
            <person name="Zhang H."/>
            <person name="Mckenzie M."/>
            <person name="Knabel M."/>
            <person name="Harris A."/>
            <person name="Allan A."/>
            <person name="Chen A."/>
            <person name="Janssen B."/>
            <person name="Plunkett B."/>
            <person name="Dwamena C."/>
            <person name="Voogd C."/>
            <person name="Leif D."/>
            <person name="Lafferty D."/>
            <person name="Souleyre E."/>
            <person name="Varkonyi-Gasic E."/>
            <person name="Gambi F."/>
            <person name="Hanley J."/>
            <person name="Yao J.-L."/>
            <person name="Cheung J."/>
            <person name="David K."/>
            <person name="Warren B."/>
            <person name="Marsh K."/>
            <person name="Snowden K."/>
            <person name="Lin-Wang K."/>
            <person name="Brian L."/>
            <person name="Martinez-Sanchez M."/>
            <person name="Wang M."/>
            <person name="Ileperuma N."/>
            <person name="Macnee N."/>
            <person name="Campin R."/>
            <person name="Mcatee P."/>
            <person name="Drummond R."/>
            <person name="Espley R."/>
            <person name="Ireland H."/>
            <person name="Wu R."/>
            <person name="Atkinson R."/>
            <person name="Karunairetnam S."/>
            <person name="Bulley S."/>
            <person name="Chunkath S."/>
            <person name="Hanley Z."/>
            <person name="Storey R."/>
            <person name="Thrimawithana A."/>
            <person name="Thomson S."/>
            <person name="David C."/>
            <person name="Testolin R."/>
        </authorList>
    </citation>
    <scope>NUCLEOTIDE SEQUENCE [LARGE SCALE GENOMIC DNA]</scope>
    <source>
        <strain evidence="7">cv. Red5</strain>
        <tissue evidence="6">Young leaf</tissue>
    </source>
</reference>
<dbReference type="GO" id="GO:0006952">
    <property type="term" value="P:defense response"/>
    <property type="evidence" value="ECO:0007669"/>
    <property type="project" value="UniProtKB-ARBA"/>
</dbReference>
<keyword evidence="3" id="KW-0175">Coiled coil</keyword>
<dbReference type="Gene3D" id="3.80.10.10">
    <property type="entry name" value="Ribonuclease Inhibitor"/>
    <property type="match status" value="4"/>
</dbReference>
<dbReference type="STRING" id="1590841.A0A2R6Q7X3"/>
<dbReference type="InterPro" id="IPR001611">
    <property type="entry name" value="Leu-rich_rpt"/>
</dbReference>
<dbReference type="InterPro" id="IPR050715">
    <property type="entry name" value="LRR-SigEffector_domain"/>
</dbReference>
<dbReference type="Pfam" id="PF13855">
    <property type="entry name" value="LRR_8"/>
    <property type="match status" value="1"/>
</dbReference>
<dbReference type="GO" id="GO:0043531">
    <property type="term" value="F:ADP binding"/>
    <property type="evidence" value="ECO:0007669"/>
    <property type="project" value="InterPro"/>
</dbReference>
<accession>A0A2R6Q7X3</accession>
<dbReference type="Pfam" id="PF23247">
    <property type="entry name" value="LRR_RPS2"/>
    <property type="match status" value="1"/>
</dbReference>
<dbReference type="Gramene" id="PSS04019">
    <property type="protein sequence ID" value="PSS04019"/>
    <property type="gene ID" value="CEY00_Acc19856"/>
</dbReference>
<dbReference type="InterPro" id="IPR027417">
    <property type="entry name" value="P-loop_NTPase"/>
</dbReference>
<protein>
    <submittedName>
        <fullName evidence="6">Disease resistance protein</fullName>
    </submittedName>
</protein>
<dbReference type="PROSITE" id="PS51450">
    <property type="entry name" value="LRR"/>
    <property type="match status" value="3"/>
</dbReference>
<feature type="domain" description="Disease resistance protein At4g27190-like leucine-rich repeats" evidence="5">
    <location>
        <begin position="1115"/>
        <end position="1201"/>
    </location>
</feature>
<dbReference type="OMA" id="LMSCIAR"/>
<dbReference type="AlphaFoldDB" id="A0A2R6Q7X3"/>
<dbReference type="SUPFAM" id="SSF52540">
    <property type="entry name" value="P-loop containing nucleoside triphosphate hydrolases"/>
    <property type="match status" value="1"/>
</dbReference>
<feature type="domain" description="NB-ARC" evidence="4">
    <location>
        <begin position="11"/>
        <end position="187"/>
    </location>
</feature>
<dbReference type="SUPFAM" id="SSF52047">
    <property type="entry name" value="RNI-like"/>
    <property type="match status" value="1"/>
</dbReference>
<dbReference type="OrthoDB" id="122245at2759"/>
<proteinExistence type="predicted"/>
<dbReference type="PANTHER" id="PTHR45752:SF195">
    <property type="entry name" value="LEUCINE-RICH REPEAT (LRR) FAMILY PROTEIN-RELATED"/>
    <property type="match status" value="1"/>
</dbReference>
<feature type="coiled-coil region" evidence="3">
    <location>
        <begin position="87"/>
        <end position="114"/>
    </location>
</feature>
<name>A0A2R6Q7X3_ACTCC</name>
<organism evidence="6 7">
    <name type="scientific">Actinidia chinensis var. chinensis</name>
    <name type="common">Chinese soft-hair kiwi</name>
    <dbReference type="NCBI Taxonomy" id="1590841"/>
    <lineage>
        <taxon>Eukaryota</taxon>
        <taxon>Viridiplantae</taxon>
        <taxon>Streptophyta</taxon>
        <taxon>Embryophyta</taxon>
        <taxon>Tracheophyta</taxon>
        <taxon>Spermatophyta</taxon>
        <taxon>Magnoliopsida</taxon>
        <taxon>eudicotyledons</taxon>
        <taxon>Gunneridae</taxon>
        <taxon>Pentapetalae</taxon>
        <taxon>asterids</taxon>
        <taxon>Ericales</taxon>
        <taxon>Actinidiaceae</taxon>
        <taxon>Actinidia</taxon>
    </lineage>
</organism>
<dbReference type="SMART" id="SM00369">
    <property type="entry name" value="LRR_TYP"/>
    <property type="match status" value="8"/>
</dbReference>
<dbReference type="SUPFAM" id="SSF52058">
    <property type="entry name" value="L domain-like"/>
    <property type="match status" value="2"/>
</dbReference>
<evidence type="ECO:0000313" key="6">
    <source>
        <dbReference type="EMBL" id="PSS04019.1"/>
    </source>
</evidence>
<dbReference type="Proteomes" id="UP000241394">
    <property type="component" value="Chromosome LG18"/>
</dbReference>
<dbReference type="GO" id="GO:0051707">
    <property type="term" value="P:response to other organism"/>
    <property type="evidence" value="ECO:0007669"/>
    <property type="project" value="UniProtKB-ARBA"/>
</dbReference>
<dbReference type="Gene3D" id="3.40.50.300">
    <property type="entry name" value="P-loop containing nucleotide triphosphate hydrolases"/>
    <property type="match status" value="1"/>
</dbReference>
<keyword evidence="2" id="KW-0677">Repeat</keyword>